<reference evidence="1 2" key="1">
    <citation type="submission" date="2019-06" db="EMBL/GenBank/DDBJ databases">
        <title>WGS assembly of Gossypium darwinii.</title>
        <authorList>
            <person name="Chen Z.J."/>
            <person name="Sreedasyam A."/>
            <person name="Ando A."/>
            <person name="Song Q."/>
            <person name="De L."/>
            <person name="Hulse-Kemp A."/>
            <person name="Ding M."/>
            <person name="Ye W."/>
            <person name="Kirkbride R."/>
            <person name="Jenkins J."/>
            <person name="Plott C."/>
            <person name="Lovell J."/>
            <person name="Lin Y.-M."/>
            <person name="Vaughn R."/>
            <person name="Liu B."/>
            <person name="Li W."/>
            <person name="Simpson S."/>
            <person name="Scheffler B."/>
            <person name="Saski C."/>
            <person name="Grover C."/>
            <person name="Hu G."/>
            <person name="Conover J."/>
            <person name="Carlson J."/>
            <person name="Shu S."/>
            <person name="Boston L."/>
            <person name="Williams M."/>
            <person name="Peterson D."/>
            <person name="Mcgee K."/>
            <person name="Jones D."/>
            <person name="Wendel J."/>
            <person name="Stelly D."/>
            <person name="Grimwood J."/>
            <person name="Schmutz J."/>
        </authorList>
    </citation>
    <scope>NUCLEOTIDE SEQUENCE [LARGE SCALE GENOMIC DNA]</scope>
    <source>
        <strain evidence="1">1808015.09</strain>
    </source>
</reference>
<dbReference type="AlphaFoldDB" id="A0A5D2GRK4"/>
<proteinExistence type="predicted"/>
<evidence type="ECO:0000313" key="2">
    <source>
        <dbReference type="Proteomes" id="UP000323506"/>
    </source>
</evidence>
<organism evidence="1 2">
    <name type="scientific">Gossypium darwinii</name>
    <name type="common">Darwin's cotton</name>
    <name type="synonym">Gossypium barbadense var. darwinii</name>
    <dbReference type="NCBI Taxonomy" id="34276"/>
    <lineage>
        <taxon>Eukaryota</taxon>
        <taxon>Viridiplantae</taxon>
        <taxon>Streptophyta</taxon>
        <taxon>Embryophyta</taxon>
        <taxon>Tracheophyta</taxon>
        <taxon>Spermatophyta</taxon>
        <taxon>Magnoliopsida</taxon>
        <taxon>eudicotyledons</taxon>
        <taxon>Gunneridae</taxon>
        <taxon>Pentapetalae</taxon>
        <taxon>rosids</taxon>
        <taxon>malvids</taxon>
        <taxon>Malvales</taxon>
        <taxon>Malvaceae</taxon>
        <taxon>Malvoideae</taxon>
        <taxon>Gossypium</taxon>
    </lineage>
</organism>
<accession>A0A5D2GRK4</accession>
<gene>
    <name evidence="1" type="ORF">ES288_A05G423400v1</name>
</gene>
<name>A0A5D2GRK4_GOSDA</name>
<protein>
    <submittedName>
        <fullName evidence="1">Uncharacterized protein</fullName>
    </submittedName>
</protein>
<keyword evidence="2" id="KW-1185">Reference proteome</keyword>
<evidence type="ECO:0000313" key="1">
    <source>
        <dbReference type="EMBL" id="TYH20348.1"/>
    </source>
</evidence>
<dbReference type="Proteomes" id="UP000323506">
    <property type="component" value="Chromosome A05"/>
</dbReference>
<dbReference type="EMBL" id="CM017692">
    <property type="protein sequence ID" value="TYH20348.1"/>
    <property type="molecule type" value="Genomic_DNA"/>
</dbReference>
<sequence length="92" mass="10575">MSMKNRVNAVPFGIYKGFRQDPSWFKRGRSTRNCSCGKKGCPAACIACRYNFFFEILVSNILLKILSIHETLQRVDIEECDPQKRWAGEEVA</sequence>